<comment type="subcellular location">
    <subcellularLocation>
        <location evidence="4">Cell membrane</location>
    </subcellularLocation>
    <subcellularLocation>
        <location evidence="1">Membrane</location>
        <topology evidence="1">Multi-pass membrane protein</topology>
    </subcellularLocation>
</comment>
<feature type="transmembrane region" description="Helical" evidence="5">
    <location>
        <begin position="280"/>
        <end position="302"/>
    </location>
</feature>
<evidence type="ECO:0000256" key="1">
    <source>
        <dbReference type="ARBA" id="ARBA00004141"/>
    </source>
</evidence>
<keyword evidence="3 4" id="KW-0472">Membrane</keyword>
<dbReference type="AlphaFoldDB" id="A0A0A8X948"/>
<organism evidence="6 7">
    <name type="scientific">Mesobacillus selenatarsenatis (strain DSM 18680 / JCM 14380 / FERM P-15431 / SF-1)</name>
    <dbReference type="NCBI Taxonomy" id="1321606"/>
    <lineage>
        <taxon>Bacteria</taxon>
        <taxon>Bacillati</taxon>
        <taxon>Bacillota</taxon>
        <taxon>Bacilli</taxon>
        <taxon>Bacillales</taxon>
        <taxon>Bacillaceae</taxon>
        <taxon>Mesobacillus</taxon>
    </lineage>
</organism>
<dbReference type="PANTHER" id="PTHR22550:SF5">
    <property type="entry name" value="LEUCINE ZIPPER PROTEIN 4"/>
    <property type="match status" value="1"/>
</dbReference>
<feature type="transmembrane region" description="Helical" evidence="5">
    <location>
        <begin position="404"/>
        <end position="430"/>
    </location>
</feature>
<evidence type="ECO:0000313" key="6">
    <source>
        <dbReference type="EMBL" id="GAM14691.1"/>
    </source>
</evidence>
<feature type="transmembrane region" description="Helical" evidence="5">
    <location>
        <begin position="372"/>
        <end position="392"/>
    </location>
</feature>
<dbReference type="PANTHER" id="PTHR22550">
    <property type="entry name" value="SPORE GERMINATION PROTEIN"/>
    <property type="match status" value="1"/>
</dbReference>
<proteinExistence type="inferred from homology"/>
<dbReference type="GO" id="GO:0005886">
    <property type="term" value="C:plasma membrane"/>
    <property type="evidence" value="ECO:0007669"/>
    <property type="project" value="UniProtKB-SubCell"/>
</dbReference>
<evidence type="ECO:0000256" key="5">
    <source>
        <dbReference type="SAM" id="Phobius"/>
    </source>
</evidence>
<reference evidence="6 7" key="1">
    <citation type="submission" date="2013-06" db="EMBL/GenBank/DDBJ databases">
        <title>Whole genome shotgun sequence of Bacillus selenatarsenatis SF-1.</title>
        <authorList>
            <person name="Kuroda M."/>
            <person name="Sei K."/>
            <person name="Yamashita M."/>
            <person name="Ike M."/>
        </authorList>
    </citation>
    <scope>NUCLEOTIDE SEQUENCE [LARGE SCALE GENOMIC DNA]</scope>
    <source>
        <strain evidence="6 7">SF-1</strain>
    </source>
</reference>
<dbReference type="Pfam" id="PF03323">
    <property type="entry name" value="GerA"/>
    <property type="match status" value="1"/>
</dbReference>
<evidence type="ECO:0000313" key="7">
    <source>
        <dbReference type="Proteomes" id="UP000031014"/>
    </source>
</evidence>
<dbReference type="Proteomes" id="UP000031014">
    <property type="component" value="Unassembled WGS sequence"/>
</dbReference>
<keyword evidence="5" id="KW-0812">Transmembrane</keyword>
<gene>
    <name evidence="6" type="ORF">SAMD00020551_2844</name>
</gene>
<dbReference type="STRING" id="1321606.SAMD00020551_2844"/>
<dbReference type="EMBL" id="BASE01000066">
    <property type="protein sequence ID" value="GAM14691.1"/>
    <property type="molecule type" value="Genomic_DNA"/>
</dbReference>
<keyword evidence="7" id="KW-1185">Reference proteome</keyword>
<evidence type="ECO:0000256" key="4">
    <source>
        <dbReference type="PIRNR" id="PIRNR005690"/>
    </source>
</evidence>
<sequence length="476" mass="53638">MNTDKLDQFLAKRKLTSDELKSFFRNYSDIEFISIEENKNLQAFYCKGMLDSTQLNKYFNPILISISNKEPRDHFEMLPPVQHIKSMNEIVNLVFSGSLIVFREGTPFFYVFNISKVPQRSPQESSTEVSIKGPKDSFTEEMNINISLIRKRIKSEQLYCESFTLGSLSKTEVSLLYLHDKANWDIIQEVRQRLADFQGESVVSSGQLEQWLSERSLSLFPLFDYVTRSDYVIESMLRGRFVLIVNGSPSVLIGPSNMFELIKSPEDVHFPYYLVLLGRLIRIVGLVVAVFLPGFWVSLSSVNIDQLPFALLATVVVSREGLPLPIALEAIFILGLFELLREAGVRMPSVLGQTVSIVGGIIIGDAAIRAGLASPTMIVIIALAAVASYTLVNQSLVGTVSVLRVYTLLLSIFLGIYGLFIGFFSILIYLSILESFKVAYLEPIASLKFKEYLAALFVNPFDRKKYGISFIQRRSK</sequence>
<protein>
    <submittedName>
        <fullName evidence="6">Spore germination protein GerKA</fullName>
    </submittedName>
</protein>
<comment type="caution">
    <text evidence="6">The sequence shown here is derived from an EMBL/GenBank/DDBJ whole genome shotgun (WGS) entry which is preliminary data.</text>
</comment>
<dbReference type="InterPro" id="IPR004995">
    <property type="entry name" value="Spore_Ger"/>
</dbReference>
<dbReference type="InterPro" id="IPR050768">
    <property type="entry name" value="UPF0353/GerABKA_families"/>
</dbReference>
<dbReference type="OrthoDB" id="9772630at2"/>
<feature type="transmembrane region" description="Helical" evidence="5">
    <location>
        <begin position="322"/>
        <end position="340"/>
    </location>
</feature>
<comment type="similarity">
    <text evidence="2 4">Belongs to the GerABKA family.</text>
</comment>
<dbReference type="GO" id="GO:0009847">
    <property type="term" value="P:spore germination"/>
    <property type="evidence" value="ECO:0007669"/>
    <property type="project" value="UniProtKB-UniRule"/>
</dbReference>
<keyword evidence="5" id="KW-1133">Transmembrane helix</keyword>
<evidence type="ECO:0000256" key="2">
    <source>
        <dbReference type="ARBA" id="ARBA00005278"/>
    </source>
</evidence>
<evidence type="ECO:0000256" key="3">
    <source>
        <dbReference type="ARBA" id="ARBA00023136"/>
    </source>
</evidence>
<dbReference type="PIRSF" id="PIRSF005690">
    <property type="entry name" value="GerBA"/>
    <property type="match status" value="1"/>
</dbReference>
<name>A0A0A8X948_MESS1</name>
<accession>A0A0A8X948</accession>